<feature type="region of interest" description="Disordered" evidence="4">
    <location>
        <begin position="531"/>
        <end position="564"/>
    </location>
</feature>
<feature type="domain" description="Fibronectin type-III" evidence="5">
    <location>
        <begin position="666"/>
        <end position="764"/>
    </location>
</feature>
<gene>
    <name evidence="6" type="ordered locus">MLP_48790</name>
</gene>
<reference evidence="6 7" key="1">
    <citation type="submission" date="2011-05" db="EMBL/GenBank/DDBJ databases">
        <title>Whole genome sequence of Microlunatus phosphovorus NM-1.</title>
        <authorList>
            <person name="Hosoyama A."/>
            <person name="Sasaki K."/>
            <person name="Harada T."/>
            <person name="Igarashi R."/>
            <person name="Kawakoshi A."/>
            <person name="Sasagawa M."/>
            <person name="Fukada J."/>
            <person name="Nakamura S."/>
            <person name="Katano Y."/>
            <person name="Hanada S."/>
            <person name="Kamagata Y."/>
            <person name="Nakamura N."/>
            <person name="Yamazaki S."/>
            <person name="Fujita N."/>
        </authorList>
    </citation>
    <scope>NUCLEOTIDE SEQUENCE [LARGE SCALE GENOMIC DNA]</scope>
    <source>
        <strain evidence="7">ATCC 700054 / DSM 10555 / JCM 9379 / NBRC 101784 / NCIMB 13414 / VKM Ac-1990 / NM-1</strain>
    </source>
</reference>
<dbReference type="SMART" id="SM00060">
    <property type="entry name" value="FN3"/>
    <property type="match status" value="4"/>
</dbReference>
<name>F5XFV9_MICPN</name>
<evidence type="ECO:0000256" key="2">
    <source>
        <dbReference type="ARBA" id="ARBA00023295"/>
    </source>
</evidence>
<evidence type="ECO:0000256" key="4">
    <source>
        <dbReference type="SAM" id="MobiDB-lite"/>
    </source>
</evidence>
<dbReference type="SUPFAM" id="SSF49265">
    <property type="entry name" value="Fibronectin type III"/>
    <property type="match status" value="3"/>
</dbReference>
<dbReference type="InterPro" id="IPR013783">
    <property type="entry name" value="Ig-like_fold"/>
</dbReference>
<dbReference type="CDD" id="cd00063">
    <property type="entry name" value="FN3"/>
    <property type="match status" value="4"/>
</dbReference>
<dbReference type="GO" id="GO:0000272">
    <property type="term" value="P:polysaccharide catabolic process"/>
    <property type="evidence" value="ECO:0007669"/>
    <property type="project" value="UniProtKB-KW"/>
</dbReference>
<dbReference type="InterPro" id="IPR009091">
    <property type="entry name" value="RCC1/BLIP-II"/>
</dbReference>
<keyword evidence="3" id="KW-0624">Polysaccharide degradation</keyword>
<dbReference type="Pfam" id="PF13540">
    <property type="entry name" value="RCC1_2"/>
    <property type="match status" value="6"/>
</dbReference>
<feature type="domain" description="Fibronectin type-III" evidence="5">
    <location>
        <begin position="445"/>
        <end position="544"/>
    </location>
</feature>
<dbReference type="PROSITE" id="PS50012">
    <property type="entry name" value="RCC1_3"/>
    <property type="match status" value="5"/>
</dbReference>
<dbReference type="PANTHER" id="PTHR22870">
    <property type="entry name" value="REGULATOR OF CHROMOSOME CONDENSATION"/>
    <property type="match status" value="1"/>
</dbReference>
<dbReference type="Gene3D" id="2.60.40.10">
    <property type="entry name" value="Immunoglobulins"/>
    <property type="match status" value="3"/>
</dbReference>
<dbReference type="PANTHER" id="PTHR22870:SF408">
    <property type="entry name" value="OS09G0560450 PROTEIN"/>
    <property type="match status" value="1"/>
</dbReference>
<dbReference type="InterPro" id="IPR036116">
    <property type="entry name" value="FN3_sf"/>
</dbReference>
<protein>
    <recommendedName>
        <fullName evidence="5">Fibronectin type-III domain-containing protein</fullName>
    </recommendedName>
</protein>
<dbReference type="STRING" id="1032480.MLP_48790"/>
<dbReference type="eggNOG" id="COG5184">
    <property type="taxonomic scope" value="Bacteria"/>
</dbReference>
<dbReference type="AlphaFoldDB" id="F5XFV9"/>
<dbReference type="Proteomes" id="UP000007947">
    <property type="component" value="Chromosome"/>
</dbReference>
<dbReference type="Pfam" id="PF00041">
    <property type="entry name" value="fn3"/>
    <property type="match status" value="2"/>
</dbReference>
<evidence type="ECO:0000313" key="7">
    <source>
        <dbReference type="Proteomes" id="UP000007947"/>
    </source>
</evidence>
<dbReference type="HOGENOM" id="CLU_020734_0_0_11"/>
<evidence type="ECO:0000259" key="5">
    <source>
        <dbReference type="PROSITE" id="PS50853"/>
    </source>
</evidence>
<dbReference type="InterPro" id="IPR051210">
    <property type="entry name" value="Ub_ligase/GEF_domain"/>
</dbReference>
<feature type="domain" description="Fibronectin type-III" evidence="5">
    <location>
        <begin position="340"/>
        <end position="444"/>
    </location>
</feature>
<dbReference type="PROSITE" id="PS00626">
    <property type="entry name" value="RCC1_2"/>
    <property type="match status" value="2"/>
</dbReference>
<dbReference type="InterPro" id="IPR003961">
    <property type="entry name" value="FN3_dom"/>
</dbReference>
<proteinExistence type="predicted"/>
<organism evidence="6 7">
    <name type="scientific">Microlunatus phosphovorus (strain ATCC 700054 / DSM 10555 / JCM 9379 / NBRC 101784 / NCIMB 13414 / VKM Ac-1990 / NM-1)</name>
    <dbReference type="NCBI Taxonomy" id="1032480"/>
    <lineage>
        <taxon>Bacteria</taxon>
        <taxon>Bacillati</taxon>
        <taxon>Actinomycetota</taxon>
        <taxon>Actinomycetes</taxon>
        <taxon>Propionibacteriales</taxon>
        <taxon>Propionibacteriaceae</taxon>
        <taxon>Microlunatus</taxon>
    </lineage>
</organism>
<dbReference type="GO" id="GO:0016798">
    <property type="term" value="F:hydrolase activity, acting on glycosyl bonds"/>
    <property type="evidence" value="ECO:0007669"/>
    <property type="project" value="UniProtKB-KW"/>
</dbReference>
<dbReference type="KEGG" id="mph:MLP_48790"/>
<dbReference type="EMBL" id="AP012204">
    <property type="protein sequence ID" value="BAK37893.1"/>
    <property type="molecule type" value="Genomic_DNA"/>
</dbReference>
<evidence type="ECO:0000313" key="6">
    <source>
        <dbReference type="EMBL" id="BAK37893.1"/>
    </source>
</evidence>
<keyword evidence="2" id="KW-0378">Hydrolase</keyword>
<keyword evidence="7" id="KW-1185">Reference proteome</keyword>
<dbReference type="SUPFAM" id="SSF50985">
    <property type="entry name" value="RCC1/BLIP-II"/>
    <property type="match status" value="1"/>
</dbReference>
<dbReference type="Gene3D" id="2.130.10.30">
    <property type="entry name" value="Regulator of chromosome condensation 1/beta-lactamase-inhibitor protein II"/>
    <property type="match status" value="2"/>
</dbReference>
<dbReference type="PROSITE" id="PS50853">
    <property type="entry name" value="FN3"/>
    <property type="match status" value="4"/>
</dbReference>
<evidence type="ECO:0000256" key="1">
    <source>
        <dbReference type="ARBA" id="ARBA00022737"/>
    </source>
</evidence>
<dbReference type="InterPro" id="IPR000408">
    <property type="entry name" value="Reg_chr_condens"/>
</dbReference>
<feature type="compositionally biased region" description="Pro residues" evidence="4">
    <location>
        <begin position="545"/>
        <end position="556"/>
    </location>
</feature>
<keyword evidence="3" id="KW-0119">Carbohydrate metabolism</keyword>
<evidence type="ECO:0000256" key="3">
    <source>
        <dbReference type="ARBA" id="ARBA00023326"/>
    </source>
</evidence>
<feature type="domain" description="Fibronectin type-III" evidence="5">
    <location>
        <begin position="567"/>
        <end position="665"/>
    </location>
</feature>
<keyword evidence="1" id="KW-0677">Repeat</keyword>
<dbReference type="RefSeq" id="WP_013865716.1">
    <property type="nucleotide sequence ID" value="NC_015635.1"/>
</dbReference>
<accession>F5XFV9</accession>
<sequence length="767" mass="78691">MSYSTSTPAQGGQMPRVFSLSGKILRRLNASYAAWRRLLVGAMALSFVAVSMLMVEAPKSAAAETPKTVIGWGRNTWGEAAVPNGMSNVKAISGTAHSMVLKNDGTVISWGHNKYGEATVPAGLSDVTAIAAGGFHSLALRSNGNVVAWGQNDYGQLSVPAGLDDVIAISGGRYHSLALRSNGTVVAWGANEFGQSTVPAGLHDVIAIDGGGYHSLALRSDGTVVAWGANEFGQSTVPAGLHDVTAIAAGWYHNLALTRDGSVIAWGDDENGQASVPAGLAPAAAISAGATHSLVALQDGTVATWGDNLWGQMNVPAAITGVTQISGKAMNSLILADDPAPTPVTNLAASIVTSSKVTLNWGYPNQPTDRDIARIIVRGAPGEVAPAQVTDGVAVPTGRAMTTLVNDTTGLQPGQRYSYSVFAEDQAGNVGTPASITVPVSFREPVTEATATVESATSVKISWHNPNNNQLKRITVRRAVGATPPASSTSGTNVTLATALAESVTNTGLAPNTKYSYAIFAQDQIGNISPLADGSSVTVTTTDPNTPPEPSDPPTDPGDGGPTWNVSVTNLAASIVTSSKVTLNWGYPSNAGIARIIVRGAPGEVAPAQVTDGVAVPTGRAMTTLVNDTTGLQPGQRYSYSVFAEDQAGNVGTPASITVPVSFREPVTEATATVESATSVKISWHNPNNNQLKRITVRRAVGATPPASSTSGTNVTLATALAESVTNTGLAPNTKYSYAIFAQDQIGNISPLADGSSVTVTLPAATQ</sequence>
<dbReference type="PRINTS" id="PR00633">
    <property type="entry name" value="RCCNDNSATION"/>
</dbReference>
<keyword evidence="2" id="KW-0326">Glycosidase</keyword>